<evidence type="ECO:0000259" key="5">
    <source>
        <dbReference type="Pfam" id="PF00249"/>
    </source>
</evidence>
<dbReference type="AlphaFoldDB" id="E1ZTL4"/>
<dbReference type="InterPro" id="IPR046955">
    <property type="entry name" value="PHR1-like"/>
</dbReference>
<name>E1ZTL4_CHLVA</name>
<feature type="region of interest" description="Disordered" evidence="4">
    <location>
        <begin position="1"/>
        <end position="66"/>
    </location>
</feature>
<evidence type="ECO:0000313" key="6">
    <source>
        <dbReference type="EMBL" id="EFN50828.1"/>
    </source>
</evidence>
<sequence length="293" mass="30632">MPRRRAQRITEQAEPSTSSACPSSDAETLDEGRGADSGTTDEPLSQPAEPSSPAAPRCGGGTLRGRPRMLWSPELHKEFEAAVHKLGGPFSATPKCILEMMGTKGLSLTNVKSHLQKFRLKAHKRAQLQAAEAEATAVAVAGSPRPTKAGRAGGGVASTGSLPAGLSAAVLPNNMVPITTAGAVAAGQQGEVSFADPELAAQAAAWQRKRLGLVAAIQGALQACQSPTAHLSQHHEQAVVQWQLENLHCLHVLHSLHMMQMRQHLAAAACLKEKAQQAAANAPLPPEALQLVT</sequence>
<feature type="compositionally biased region" description="Polar residues" evidence="4">
    <location>
        <begin position="9"/>
        <end position="26"/>
    </location>
</feature>
<dbReference type="InterPro" id="IPR001005">
    <property type="entry name" value="SANT/Myb"/>
</dbReference>
<feature type="domain" description="Myb-like" evidence="5">
    <location>
        <begin position="68"/>
        <end position="118"/>
    </location>
</feature>
<dbReference type="Gene3D" id="1.10.10.60">
    <property type="entry name" value="Homeodomain-like"/>
    <property type="match status" value="1"/>
</dbReference>
<dbReference type="PANTHER" id="PTHR31499:SF31">
    <property type="entry name" value="OS07G0685300 PROTEIN"/>
    <property type="match status" value="1"/>
</dbReference>
<dbReference type="RefSeq" id="XP_005842930.1">
    <property type="nucleotide sequence ID" value="XM_005842868.1"/>
</dbReference>
<keyword evidence="1" id="KW-0805">Transcription regulation</keyword>
<dbReference type="InParanoid" id="E1ZTL4"/>
<dbReference type="OrthoDB" id="551907at2759"/>
<dbReference type="InterPro" id="IPR006447">
    <property type="entry name" value="Myb_dom_plants"/>
</dbReference>
<evidence type="ECO:0000256" key="3">
    <source>
        <dbReference type="ARBA" id="ARBA00023242"/>
    </source>
</evidence>
<feature type="compositionally biased region" description="Low complexity" evidence="4">
    <location>
        <begin position="43"/>
        <end position="56"/>
    </location>
</feature>
<evidence type="ECO:0000313" key="7">
    <source>
        <dbReference type="Proteomes" id="UP000008141"/>
    </source>
</evidence>
<dbReference type="OMA" id="CILEMMG"/>
<evidence type="ECO:0000256" key="2">
    <source>
        <dbReference type="ARBA" id="ARBA00023163"/>
    </source>
</evidence>
<evidence type="ECO:0000256" key="4">
    <source>
        <dbReference type="SAM" id="MobiDB-lite"/>
    </source>
</evidence>
<dbReference type="KEGG" id="cvr:CHLNCDRAFT_141785"/>
<organism evidence="7">
    <name type="scientific">Chlorella variabilis</name>
    <name type="common">Green alga</name>
    <dbReference type="NCBI Taxonomy" id="554065"/>
    <lineage>
        <taxon>Eukaryota</taxon>
        <taxon>Viridiplantae</taxon>
        <taxon>Chlorophyta</taxon>
        <taxon>core chlorophytes</taxon>
        <taxon>Trebouxiophyceae</taxon>
        <taxon>Chlorellales</taxon>
        <taxon>Chlorellaceae</taxon>
        <taxon>Chlorella clade</taxon>
        <taxon>Chlorella</taxon>
    </lineage>
</organism>
<gene>
    <name evidence="6" type="ORF">CHLNCDRAFT_141785</name>
</gene>
<dbReference type="InterPro" id="IPR009057">
    <property type="entry name" value="Homeodomain-like_sf"/>
</dbReference>
<keyword evidence="2" id="KW-0804">Transcription</keyword>
<dbReference type="GO" id="GO:0003677">
    <property type="term" value="F:DNA binding"/>
    <property type="evidence" value="ECO:0007669"/>
    <property type="project" value="InterPro"/>
</dbReference>
<keyword evidence="3" id="KW-0539">Nucleus</keyword>
<dbReference type="GeneID" id="17350288"/>
<dbReference type="GO" id="GO:0003700">
    <property type="term" value="F:DNA-binding transcription factor activity"/>
    <property type="evidence" value="ECO:0007669"/>
    <property type="project" value="InterPro"/>
</dbReference>
<dbReference type="Proteomes" id="UP000008141">
    <property type="component" value="Unassembled WGS sequence"/>
</dbReference>
<dbReference type="NCBIfam" id="TIGR01557">
    <property type="entry name" value="myb_SHAQKYF"/>
    <property type="match status" value="1"/>
</dbReference>
<dbReference type="FunCoup" id="E1ZTL4">
    <property type="interactions" value="119"/>
</dbReference>
<dbReference type="FunFam" id="1.10.10.60:FF:000007">
    <property type="entry name" value="Two-component response regulator"/>
    <property type="match status" value="1"/>
</dbReference>
<dbReference type="EMBL" id="GL433872">
    <property type="protein sequence ID" value="EFN50828.1"/>
    <property type="molecule type" value="Genomic_DNA"/>
</dbReference>
<accession>E1ZTL4</accession>
<dbReference type="Pfam" id="PF00249">
    <property type="entry name" value="Myb_DNA-binding"/>
    <property type="match status" value="1"/>
</dbReference>
<dbReference type="PANTHER" id="PTHR31499">
    <property type="entry name" value="MYB FAMILY TRANSCRIPTION FACTOR PHL11"/>
    <property type="match status" value="1"/>
</dbReference>
<protein>
    <recommendedName>
        <fullName evidence="5">Myb-like domain-containing protein</fullName>
    </recommendedName>
</protein>
<proteinExistence type="predicted"/>
<evidence type="ECO:0000256" key="1">
    <source>
        <dbReference type="ARBA" id="ARBA00023015"/>
    </source>
</evidence>
<reference evidence="6 7" key="1">
    <citation type="journal article" date="2010" name="Plant Cell">
        <title>The Chlorella variabilis NC64A genome reveals adaptation to photosymbiosis, coevolution with viruses, and cryptic sex.</title>
        <authorList>
            <person name="Blanc G."/>
            <person name="Duncan G."/>
            <person name="Agarkova I."/>
            <person name="Borodovsky M."/>
            <person name="Gurnon J."/>
            <person name="Kuo A."/>
            <person name="Lindquist E."/>
            <person name="Lucas S."/>
            <person name="Pangilinan J."/>
            <person name="Polle J."/>
            <person name="Salamov A."/>
            <person name="Terry A."/>
            <person name="Yamada T."/>
            <person name="Dunigan D.D."/>
            <person name="Grigoriev I.V."/>
            <person name="Claverie J.M."/>
            <person name="Van Etten J.L."/>
        </authorList>
    </citation>
    <scope>NUCLEOTIDE SEQUENCE [LARGE SCALE GENOMIC DNA]</scope>
    <source>
        <strain evidence="6 7">NC64A</strain>
    </source>
</reference>
<dbReference type="SUPFAM" id="SSF46689">
    <property type="entry name" value="Homeodomain-like"/>
    <property type="match status" value="1"/>
</dbReference>
<keyword evidence="7" id="KW-1185">Reference proteome</keyword>